<dbReference type="InterPro" id="IPR036093">
    <property type="entry name" value="NAC_dom_sf"/>
</dbReference>
<evidence type="ECO:0000256" key="4">
    <source>
        <dbReference type="ARBA" id="ARBA00023163"/>
    </source>
</evidence>
<evidence type="ECO:0000313" key="10">
    <source>
        <dbReference type="Proteomes" id="UP000077202"/>
    </source>
</evidence>
<dbReference type="GO" id="GO:0006355">
    <property type="term" value="P:regulation of DNA-templated transcription"/>
    <property type="evidence" value="ECO:0007669"/>
    <property type="project" value="InterPro"/>
</dbReference>
<organism evidence="9 10">
    <name type="scientific">Marchantia polymorpha subsp. ruderalis</name>
    <dbReference type="NCBI Taxonomy" id="1480154"/>
    <lineage>
        <taxon>Eukaryota</taxon>
        <taxon>Viridiplantae</taxon>
        <taxon>Streptophyta</taxon>
        <taxon>Embryophyta</taxon>
        <taxon>Marchantiophyta</taxon>
        <taxon>Marchantiopsida</taxon>
        <taxon>Marchantiidae</taxon>
        <taxon>Marchantiales</taxon>
        <taxon>Marchantiaceae</taxon>
        <taxon>Marchantia</taxon>
    </lineage>
</organism>
<dbReference type="PANTHER" id="PTHR31744">
    <property type="entry name" value="PROTEIN CUP-SHAPED COTYLEDON 2-RELATED"/>
    <property type="match status" value="1"/>
</dbReference>
<protein>
    <recommendedName>
        <fullName evidence="7">NAC domain-containing protein</fullName>
    </recommendedName>
</protein>
<dbReference type="SUPFAM" id="SSF101941">
    <property type="entry name" value="NAC domain"/>
    <property type="match status" value="1"/>
</dbReference>
<dbReference type="Proteomes" id="UP000077202">
    <property type="component" value="Unassembled WGS sequence"/>
</dbReference>
<evidence type="ECO:0000313" key="11">
    <source>
        <dbReference type="Proteomes" id="UP001162541"/>
    </source>
</evidence>
<feature type="compositionally biased region" description="Basic and acidic residues" evidence="6">
    <location>
        <begin position="266"/>
        <end position="278"/>
    </location>
</feature>
<dbReference type="FunFam" id="2.170.150.80:FF:000007">
    <property type="entry name" value="NAC domain-containing protein 35"/>
    <property type="match status" value="1"/>
</dbReference>
<dbReference type="InterPro" id="IPR003441">
    <property type="entry name" value="NAC-dom"/>
</dbReference>
<accession>A0A176VL35</accession>
<feature type="domain" description="NAC" evidence="7">
    <location>
        <begin position="44"/>
        <end position="204"/>
    </location>
</feature>
<evidence type="ECO:0000256" key="6">
    <source>
        <dbReference type="SAM" id="MobiDB-lite"/>
    </source>
</evidence>
<gene>
    <name evidence="9" type="ORF">AXG93_606s1180</name>
    <name evidence="8" type="ORF">Mp_5g01530</name>
</gene>
<keyword evidence="4" id="KW-0804">Transcription</keyword>
<feature type="region of interest" description="Disordered" evidence="6">
    <location>
        <begin position="388"/>
        <end position="419"/>
    </location>
</feature>
<reference evidence="11" key="3">
    <citation type="journal article" date="2020" name="Curr. Biol.">
        <title>Chromatin organization in early land plants reveals an ancestral association between H3K27me3, transposons, and constitutive heterochromatin.</title>
        <authorList>
            <person name="Montgomery S.A."/>
            <person name="Tanizawa Y."/>
            <person name="Galik B."/>
            <person name="Wang N."/>
            <person name="Ito T."/>
            <person name="Mochizuki T."/>
            <person name="Akimcheva S."/>
            <person name="Bowman J.L."/>
            <person name="Cognat V."/>
            <person name="Marechal-Drouard L."/>
            <person name="Ekker H."/>
            <person name="Hong S.F."/>
            <person name="Kohchi T."/>
            <person name="Lin S.S."/>
            <person name="Liu L.D."/>
            <person name="Nakamura Y."/>
            <person name="Valeeva L.R."/>
            <person name="Shakirov E.V."/>
            <person name="Shippen D.E."/>
            <person name="Wei W.L."/>
            <person name="Yagura M."/>
            <person name="Yamaoka S."/>
            <person name="Yamato K.T."/>
            <person name="Liu C."/>
            <person name="Berger F."/>
        </authorList>
    </citation>
    <scope>NUCLEOTIDE SEQUENCE [LARGE SCALE GENOMIC DNA]</scope>
    <source>
        <strain evidence="11">Tak-1</strain>
    </source>
</reference>
<evidence type="ECO:0000259" key="7">
    <source>
        <dbReference type="PROSITE" id="PS51005"/>
    </source>
</evidence>
<dbReference type="AlphaFoldDB" id="A0A176VL35"/>
<reference evidence="8" key="2">
    <citation type="journal article" date="2019" name="Curr. Biol.">
        <title>Chromatin organization in early land plants reveals an ancestral association between H3K27me3, transposons, and constitutive heterochromatin.</title>
        <authorList>
            <person name="Montgomery S.A."/>
            <person name="Tanizawa Y."/>
            <person name="Galik B."/>
            <person name="Wang N."/>
            <person name="Ito T."/>
            <person name="Mochizuki T."/>
            <person name="Akimcheva S."/>
            <person name="Bowman J."/>
            <person name="Cognat V."/>
            <person name="Drouard L."/>
            <person name="Ekker H."/>
            <person name="Houng S."/>
            <person name="Kohchi T."/>
            <person name="Lin S."/>
            <person name="Liu L.D."/>
            <person name="Nakamura Y."/>
            <person name="Valeeva L.R."/>
            <person name="Shakirov E.V."/>
            <person name="Shippen D.E."/>
            <person name="Wei W."/>
            <person name="Yagura M."/>
            <person name="Yamaoka S."/>
            <person name="Yamato K.T."/>
            <person name="Liu C."/>
            <person name="Berger F."/>
        </authorList>
    </citation>
    <scope>NUCLEOTIDE SEQUENCE [LARGE SCALE GENOMIC DNA]</scope>
    <source>
        <strain evidence="8">Tak-1</strain>
    </source>
</reference>
<evidence type="ECO:0000256" key="3">
    <source>
        <dbReference type="ARBA" id="ARBA00023125"/>
    </source>
</evidence>
<keyword evidence="10" id="KW-1185">Reference proteome</keyword>
<evidence type="ECO:0000256" key="5">
    <source>
        <dbReference type="ARBA" id="ARBA00023242"/>
    </source>
</evidence>
<evidence type="ECO:0000256" key="1">
    <source>
        <dbReference type="ARBA" id="ARBA00004123"/>
    </source>
</evidence>
<dbReference type="Pfam" id="PF02365">
    <property type="entry name" value="NAM"/>
    <property type="match status" value="1"/>
</dbReference>
<comment type="subcellular location">
    <subcellularLocation>
        <location evidence="1">Nucleus</location>
    </subcellularLocation>
</comment>
<keyword evidence="2" id="KW-0805">Transcription regulation</keyword>
<sequence>MYDIVNNSSSLAVVAAVADQEKNNKNNHVSMVADKSLLQDQDVLLPGFRFHPTDEELVGYYLRRKIMQKSLAVEVITQLDIYKFDPWDLPKMAVAKGEKEWYFFCPRDRKYRNSARPNRVTGAGFWKATGTDRHIYASGGSKTIGLKKSLVFYKGRAAKGAKTDWMMHEFRLPPTTDSPSSSKAHPEDNAIQKDAWAVCRIFKKSTLAQQRSANMVSQLWHQEMSPPTEEMVTTEEVEEPQAGPGFAQSERNEICSSNVNLDLDSSEDKTESSSEERSSMSIQPKYIVETTTVNQQQHQHQLKKEESTATWPLLPMDCPKAANNFDGNLWATPSLEMVNDFLAHENTLRRGALDCVNSILSVPTSYGSHGQFIDLDLLEEYAIQDPQFHSGSSNMGQLQKPRTSSSSSSSNGTNHYVGHMQPLNRKKLTLQIPSYPCAMQPWDSLSPIYDLPSSQLECM</sequence>
<proteinExistence type="predicted"/>
<reference evidence="9 10" key="1">
    <citation type="submission" date="2016-03" db="EMBL/GenBank/DDBJ databases">
        <title>Mechanisms controlling the formation of the plant cell surface in tip-growing cells are functionally conserved among land plants.</title>
        <authorList>
            <person name="Honkanen S."/>
            <person name="Jones V.A."/>
            <person name="Morieri G."/>
            <person name="Champion C."/>
            <person name="Hetherington A.J."/>
            <person name="Kelly S."/>
            <person name="Saint-Marcoux D."/>
            <person name="Proust H."/>
            <person name="Prescott H."/>
            <person name="Dolan L."/>
        </authorList>
    </citation>
    <scope>NUCLEOTIDE SEQUENCE [LARGE SCALE GENOMIC DNA]</scope>
    <source>
        <strain evidence="10">cv. Tak-1 and cv. Tak-2</strain>
        <tissue evidence="9">Whole gametophyte</tissue>
    </source>
</reference>
<evidence type="ECO:0000313" key="8">
    <source>
        <dbReference type="EMBL" id="BBN10174.1"/>
    </source>
</evidence>
<dbReference type="GO" id="GO:0003677">
    <property type="term" value="F:DNA binding"/>
    <property type="evidence" value="ECO:0007669"/>
    <property type="project" value="UniProtKB-KW"/>
</dbReference>
<dbReference type="PROSITE" id="PS51005">
    <property type="entry name" value="NAC"/>
    <property type="match status" value="1"/>
</dbReference>
<dbReference type="EMBL" id="AP019870">
    <property type="protein sequence ID" value="BBN10174.1"/>
    <property type="molecule type" value="Genomic_DNA"/>
</dbReference>
<dbReference type="Proteomes" id="UP001162541">
    <property type="component" value="Chromosome 5"/>
</dbReference>
<name>A0A176VL35_MARPO</name>
<evidence type="ECO:0000313" key="9">
    <source>
        <dbReference type="EMBL" id="OAE21032.1"/>
    </source>
</evidence>
<dbReference type="EMBL" id="LVLJ01003548">
    <property type="protein sequence ID" value="OAE21032.1"/>
    <property type="molecule type" value="Genomic_DNA"/>
</dbReference>
<keyword evidence="3" id="KW-0238">DNA-binding</keyword>
<evidence type="ECO:0000256" key="2">
    <source>
        <dbReference type="ARBA" id="ARBA00023015"/>
    </source>
</evidence>
<keyword evidence="5" id="KW-0539">Nucleus</keyword>
<dbReference type="PANTHER" id="PTHR31744:SF77">
    <property type="entry name" value="PROTEIN FEZ"/>
    <property type="match status" value="1"/>
</dbReference>
<feature type="region of interest" description="Disordered" evidence="6">
    <location>
        <begin position="223"/>
        <end position="283"/>
    </location>
</feature>
<dbReference type="GO" id="GO:0005634">
    <property type="term" value="C:nucleus"/>
    <property type="evidence" value="ECO:0007669"/>
    <property type="project" value="UniProtKB-SubCell"/>
</dbReference>
<feature type="compositionally biased region" description="Polar residues" evidence="6">
    <location>
        <begin position="388"/>
        <end position="403"/>
    </location>
</feature>
<dbReference type="GO" id="GO:0099402">
    <property type="term" value="P:plant organ development"/>
    <property type="evidence" value="ECO:0007669"/>
    <property type="project" value="UniProtKB-ARBA"/>
</dbReference>
<dbReference type="Gene3D" id="2.170.150.80">
    <property type="entry name" value="NAC domain"/>
    <property type="match status" value="1"/>
</dbReference>